<dbReference type="EnsemblMetazoa" id="SMAR013856-RA">
    <property type="protein sequence ID" value="SMAR013856-PA"/>
    <property type="gene ID" value="SMAR013856"/>
</dbReference>
<name>T1JJ25_STRMM</name>
<sequence length="172" mass="19926">MNSYSVYVRFHRRGTPDAKCGQLSGDANEDAREDEIKSTGIISMVDFFHLQKVADIPKPEMLLQIKLRATDRTHPTEHIQPKTTWKNCEKDTLLSRYFPTRTRTSRLRPGPGHRDYDQDIATTTRTRTSRLRPGPGHRDYDQDQDIATTTRTRTSRLQPGRASAQDRFLKFH</sequence>
<keyword evidence="3" id="KW-1185">Reference proteome</keyword>
<protein>
    <submittedName>
        <fullName evidence="2">Uncharacterized protein</fullName>
    </submittedName>
</protein>
<evidence type="ECO:0000313" key="2">
    <source>
        <dbReference type="EnsemblMetazoa" id="SMAR013856-PA"/>
    </source>
</evidence>
<organism evidence="2 3">
    <name type="scientific">Strigamia maritima</name>
    <name type="common">European centipede</name>
    <name type="synonym">Geophilus maritimus</name>
    <dbReference type="NCBI Taxonomy" id="126957"/>
    <lineage>
        <taxon>Eukaryota</taxon>
        <taxon>Metazoa</taxon>
        <taxon>Ecdysozoa</taxon>
        <taxon>Arthropoda</taxon>
        <taxon>Myriapoda</taxon>
        <taxon>Chilopoda</taxon>
        <taxon>Pleurostigmophora</taxon>
        <taxon>Geophilomorpha</taxon>
        <taxon>Linotaeniidae</taxon>
        <taxon>Strigamia</taxon>
    </lineage>
</organism>
<accession>T1JJ25</accession>
<evidence type="ECO:0000313" key="3">
    <source>
        <dbReference type="Proteomes" id="UP000014500"/>
    </source>
</evidence>
<evidence type="ECO:0000256" key="1">
    <source>
        <dbReference type="SAM" id="MobiDB-lite"/>
    </source>
</evidence>
<dbReference type="Proteomes" id="UP000014500">
    <property type="component" value="Unassembled WGS sequence"/>
</dbReference>
<dbReference type="AlphaFoldDB" id="T1JJ25"/>
<reference evidence="3" key="1">
    <citation type="submission" date="2011-05" db="EMBL/GenBank/DDBJ databases">
        <authorList>
            <person name="Richards S.R."/>
            <person name="Qu J."/>
            <person name="Jiang H."/>
            <person name="Jhangiani S.N."/>
            <person name="Agravi P."/>
            <person name="Goodspeed R."/>
            <person name="Gross S."/>
            <person name="Mandapat C."/>
            <person name="Jackson L."/>
            <person name="Mathew T."/>
            <person name="Pu L."/>
            <person name="Thornton R."/>
            <person name="Saada N."/>
            <person name="Wilczek-Boney K.B."/>
            <person name="Lee S."/>
            <person name="Kovar C."/>
            <person name="Wu Y."/>
            <person name="Scherer S.E."/>
            <person name="Worley K.C."/>
            <person name="Muzny D.M."/>
            <person name="Gibbs R."/>
        </authorList>
    </citation>
    <scope>NUCLEOTIDE SEQUENCE</scope>
    <source>
        <strain evidence="3">Brora</strain>
    </source>
</reference>
<dbReference type="EMBL" id="JH431869">
    <property type="status" value="NOT_ANNOTATED_CDS"/>
    <property type="molecule type" value="Genomic_DNA"/>
</dbReference>
<reference evidence="2" key="2">
    <citation type="submission" date="2015-02" db="UniProtKB">
        <authorList>
            <consortium name="EnsemblMetazoa"/>
        </authorList>
    </citation>
    <scope>IDENTIFICATION</scope>
</reference>
<proteinExistence type="predicted"/>
<dbReference type="HOGENOM" id="CLU_1557236_0_0_1"/>
<feature type="compositionally biased region" description="Polar residues" evidence="1">
    <location>
        <begin position="145"/>
        <end position="157"/>
    </location>
</feature>
<feature type="region of interest" description="Disordered" evidence="1">
    <location>
        <begin position="102"/>
        <end position="172"/>
    </location>
</feature>